<comment type="caution">
    <text evidence="2">The sequence shown here is derived from an EMBL/GenBank/DDBJ whole genome shotgun (WGS) entry which is preliminary data.</text>
</comment>
<gene>
    <name evidence="2" type="ORF">C7M84_021481</name>
</gene>
<dbReference type="EMBL" id="QCYY01000451">
    <property type="protein sequence ID" value="ROT85045.1"/>
    <property type="molecule type" value="Genomic_DNA"/>
</dbReference>
<sequence>MLGQRPCRGESPNTRGNHIPLINAPVTRAITESILSNLSSSIFSVFSFYPPPPFSSPIFLLITSFPSIFAFISLSTSFLLLLSLPLLSNFYFLPFLPYLSLLFLYHFLCFFLSPSFLCLLVLHLSFPLEICLLFTIFHFLYISPCPFRFFSFASSLLPFLFVPFSLIPCPFYQLYPLFLLIFPLPFPLSSFSPTSLDHSSLFSVLLYTLPSPIPFPSLLFSFVYSVHLFYFLYSCPLSLPSPCPFRFLPFPFPLSIVSLSLPLFFLLLLLSLISSFNPLIPSLSLSLSLPNSSSSNSLFSLSLSLSLSLSPTIRSSTPLLSLFFLPSISSSNSLLPLSFSLLQFVLHLLSSPLFLSLSPFHFVLQPPSSPLFPSLSLSPPFHPPLFPSPPFLSDVSPRRHIYIKI</sequence>
<feature type="transmembrane region" description="Helical" evidence="1">
    <location>
        <begin position="174"/>
        <end position="193"/>
    </location>
</feature>
<feature type="transmembrane region" description="Helical" evidence="1">
    <location>
        <begin position="119"/>
        <end position="141"/>
    </location>
</feature>
<dbReference type="AlphaFoldDB" id="A0A423U8K4"/>
<name>A0A423U8K4_PENVA</name>
<feature type="transmembrane region" description="Helical" evidence="1">
    <location>
        <begin position="213"/>
        <end position="233"/>
    </location>
</feature>
<dbReference type="Proteomes" id="UP000283509">
    <property type="component" value="Unassembled WGS sequence"/>
</dbReference>
<feature type="transmembrane region" description="Helical" evidence="1">
    <location>
        <begin position="254"/>
        <end position="276"/>
    </location>
</feature>
<feature type="transmembrane region" description="Helical" evidence="1">
    <location>
        <begin position="147"/>
        <end position="167"/>
    </location>
</feature>
<evidence type="ECO:0000313" key="3">
    <source>
        <dbReference type="Proteomes" id="UP000283509"/>
    </source>
</evidence>
<keyword evidence="3" id="KW-1185">Reference proteome</keyword>
<reference evidence="2 3" key="2">
    <citation type="submission" date="2019-01" db="EMBL/GenBank/DDBJ databases">
        <title>The decoding of complex shrimp genome reveals the adaptation for benthos swimmer, frequently molting mechanism and breeding impact on genome.</title>
        <authorList>
            <person name="Sun Y."/>
            <person name="Gao Y."/>
            <person name="Yu Y."/>
        </authorList>
    </citation>
    <scope>NUCLEOTIDE SEQUENCE [LARGE SCALE GENOMIC DNA]</scope>
    <source>
        <tissue evidence="2">Muscle</tissue>
    </source>
</reference>
<proteinExistence type="predicted"/>
<feature type="transmembrane region" description="Helical" evidence="1">
    <location>
        <begin position="90"/>
        <end position="112"/>
    </location>
</feature>
<evidence type="ECO:0000313" key="2">
    <source>
        <dbReference type="EMBL" id="ROT85045.1"/>
    </source>
</evidence>
<keyword evidence="1" id="KW-0472">Membrane</keyword>
<evidence type="ECO:0000256" key="1">
    <source>
        <dbReference type="SAM" id="Phobius"/>
    </source>
</evidence>
<accession>A0A423U8K4</accession>
<feature type="transmembrane region" description="Helical" evidence="1">
    <location>
        <begin position="58"/>
        <end position="84"/>
    </location>
</feature>
<protein>
    <submittedName>
        <fullName evidence="2">Uncharacterized protein</fullName>
    </submittedName>
</protein>
<organism evidence="2 3">
    <name type="scientific">Penaeus vannamei</name>
    <name type="common">Whiteleg shrimp</name>
    <name type="synonym">Litopenaeus vannamei</name>
    <dbReference type="NCBI Taxonomy" id="6689"/>
    <lineage>
        <taxon>Eukaryota</taxon>
        <taxon>Metazoa</taxon>
        <taxon>Ecdysozoa</taxon>
        <taxon>Arthropoda</taxon>
        <taxon>Crustacea</taxon>
        <taxon>Multicrustacea</taxon>
        <taxon>Malacostraca</taxon>
        <taxon>Eumalacostraca</taxon>
        <taxon>Eucarida</taxon>
        <taxon>Decapoda</taxon>
        <taxon>Dendrobranchiata</taxon>
        <taxon>Penaeoidea</taxon>
        <taxon>Penaeidae</taxon>
        <taxon>Penaeus</taxon>
    </lineage>
</organism>
<keyword evidence="1" id="KW-0812">Transmembrane</keyword>
<reference evidence="2 3" key="1">
    <citation type="submission" date="2018-04" db="EMBL/GenBank/DDBJ databases">
        <authorList>
            <person name="Zhang X."/>
            <person name="Yuan J."/>
            <person name="Li F."/>
            <person name="Xiang J."/>
        </authorList>
    </citation>
    <scope>NUCLEOTIDE SEQUENCE [LARGE SCALE GENOMIC DNA]</scope>
    <source>
        <tissue evidence="2">Muscle</tissue>
    </source>
</reference>
<keyword evidence="1" id="KW-1133">Transmembrane helix</keyword>